<reference evidence="1 2" key="1">
    <citation type="submission" date="2013-08" db="EMBL/GenBank/DDBJ databases">
        <authorList>
            <person name="Huang J."/>
            <person name="Wang G."/>
        </authorList>
    </citation>
    <scope>NUCLEOTIDE SEQUENCE [LARGE SCALE GENOMIC DNA]</scope>
    <source>
        <strain evidence="1 2">JSM 076056</strain>
    </source>
</reference>
<dbReference type="AlphaFoldDB" id="A0A0A5I788"/>
<evidence type="ECO:0000313" key="2">
    <source>
        <dbReference type="Proteomes" id="UP000030528"/>
    </source>
</evidence>
<keyword evidence="2" id="KW-1185">Reference proteome</keyword>
<protein>
    <submittedName>
        <fullName evidence="1">Uncharacterized protein</fullName>
    </submittedName>
</protein>
<organism evidence="1 2">
    <name type="scientific">Pontibacillus halophilus JSM 076056 = DSM 19796</name>
    <dbReference type="NCBI Taxonomy" id="1385510"/>
    <lineage>
        <taxon>Bacteria</taxon>
        <taxon>Bacillati</taxon>
        <taxon>Bacillota</taxon>
        <taxon>Bacilli</taxon>
        <taxon>Bacillales</taxon>
        <taxon>Bacillaceae</taxon>
        <taxon>Pontibacillus</taxon>
    </lineage>
</organism>
<dbReference type="EMBL" id="AVPE01000009">
    <property type="protein sequence ID" value="KGX91702.1"/>
    <property type="molecule type" value="Genomic_DNA"/>
</dbReference>
<evidence type="ECO:0000313" key="1">
    <source>
        <dbReference type="EMBL" id="KGX91702.1"/>
    </source>
</evidence>
<sequence>MSRFINTLANSHLKIVFFSNLRYDKRILLMTGMRTE</sequence>
<gene>
    <name evidence="1" type="ORF">N781_04135</name>
</gene>
<proteinExistence type="predicted"/>
<comment type="caution">
    <text evidence="1">The sequence shown here is derived from an EMBL/GenBank/DDBJ whole genome shotgun (WGS) entry which is preliminary data.</text>
</comment>
<accession>A0A0A5I788</accession>
<dbReference type="Proteomes" id="UP000030528">
    <property type="component" value="Unassembled WGS sequence"/>
</dbReference>
<name>A0A0A5I788_9BACI</name>